<evidence type="ECO:0000313" key="7">
    <source>
        <dbReference type="Proteomes" id="UP000053144"/>
    </source>
</evidence>
<dbReference type="Proteomes" id="UP000053144">
    <property type="component" value="Chromosome 4"/>
</dbReference>
<dbReference type="GO" id="GO:0006508">
    <property type="term" value="P:proteolysis"/>
    <property type="evidence" value="ECO:0007669"/>
    <property type="project" value="InterPro"/>
</dbReference>
<gene>
    <name evidence="6" type="ORF">LR48_Vigan04g058000</name>
</gene>
<dbReference type="PANTHER" id="PTHR10795">
    <property type="entry name" value="PROPROTEIN CONVERTASE SUBTILISIN/KEXIN"/>
    <property type="match status" value="1"/>
</dbReference>
<dbReference type="EMBL" id="CM003374">
    <property type="protein sequence ID" value="KOM40382.1"/>
    <property type="molecule type" value="Genomic_DNA"/>
</dbReference>
<protein>
    <recommendedName>
        <fullName evidence="5">Peptidase S8/S53 domain-containing protein</fullName>
    </recommendedName>
</protein>
<evidence type="ECO:0000256" key="1">
    <source>
        <dbReference type="ARBA" id="ARBA00004613"/>
    </source>
</evidence>
<dbReference type="AlphaFoldDB" id="A0A0L9UCU6"/>
<dbReference type="SUPFAM" id="SSF52743">
    <property type="entry name" value="Subtilisin-like"/>
    <property type="match status" value="1"/>
</dbReference>
<evidence type="ECO:0000256" key="2">
    <source>
        <dbReference type="ARBA" id="ARBA00011073"/>
    </source>
</evidence>
<dbReference type="Pfam" id="PF00082">
    <property type="entry name" value="Peptidase_S8"/>
    <property type="match status" value="1"/>
</dbReference>
<dbReference type="PROSITE" id="PS51892">
    <property type="entry name" value="SUBTILASE"/>
    <property type="match status" value="1"/>
</dbReference>
<dbReference type="STRING" id="3914.A0A0L9UCU6"/>
<evidence type="ECO:0000259" key="5">
    <source>
        <dbReference type="Pfam" id="PF00082"/>
    </source>
</evidence>
<comment type="similarity">
    <text evidence="2 4">Belongs to the peptidase S8 family.</text>
</comment>
<evidence type="ECO:0000256" key="3">
    <source>
        <dbReference type="ARBA" id="ARBA00022729"/>
    </source>
</evidence>
<dbReference type="Gene3D" id="3.40.50.200">
    <property type="entry name" value="Peptidase S8/S53 domain"/>
    <property type="match status" value="1"/>
</dbReference>
<reference evidence="7" key="1">
    <citation type="journal article" date="2015" name="Proc. Natl. Acad. Sci. U.S.A.">
        <title>Genome sequencing of adzuki bean (Vigna angularis) provides insight into high starch and low fat accumulation and domestication.</title>
        <authorList>
            <person name="Yang K."/>
            <person name="Tian Z."/>
            <person name="Chen C."/>
            <person name="Luo L."/>
            <person name="Zhao B."/>
            <person name="Wang Z."/>
            <person name="Yu L."/>
            <person name="Li Y."/>
            <person name="Sun Y."/>
            <person name="Li W."/>
            <person name="Chen Y."/>
            <person name="Li Y."/>
            <person name="Zhang Y."/>
            <person name="Ai D."/>
            <person name="Zhao J."/>
            <person name="Shang C."/>
            <person name="Ma Y."/>
            <person name="Wu B."/>
            <person name="Wang M."/>
            <person name="Gao L."/>
            <person name="Sun D."/>
            <person name="Zhang P."/>
            <person name="Guo F."/>
            <person name="Wang W."/>
            <person name="Li Y."/>
            <person name="Wang J."/>
            <person name="Varshney R.K."/>
            <person name="Wang J."/>
            <person name="Ling H.Q."/>
            <person name="Wan P."/>
        </authorList>
    </citation>
    <scope>NUCLEOTIDE SEQUENCE</scope>
    <source>
        <strain evidence="7">cv. Jingnong 6</strain>
    </source>
</reference>
<dbReference type="InterPro" id="IPR036852">
    <property type="entry name" value="Peptidase_S8/S53_dom_sf"/>
</dbReference>
<dbReference type="OMA" id="FTHEEWH"/>
<comment type="subcellular location">
    <subcellularLocation>
        <location evidence="1">Secreted</location>
    </subcellularLocation>
</comment>
<accession>A0A0L9UCU6</accession>
<evidence type="ECO:0000313" key="6">
    <source>
        <dbReference type="EMBL" id="KOM40382.1"/>
    </source>
</evidence>
<organism evidence="6 7">
    <name type="scientific">Phaseolus angularis</name>
    <name type="common">Azuki bean</name>
    <name type="synonym">Vigna angularis</name>
    <dbReference type="NCBI Taxonomy" id="3914"/>
    <lineage>
        <taxon>Eukaryota</taxon>
        <taxon>Viridiplantae</taxon>
        <taxon>Streptophyta</taxon>
        <taxon>Embryophyta</taxon>
        <taxon>Tracheophyta</taxon>
        <taxon>Spermatophyta</taxon>
        <taxon>Magnoliopsida</taxon>
        <taxon>eudicotyledons</taxon>
        <taxon>Gunneridae</taxon>
        <taxon>Pentapetalae</taxon>
        <taxon>rosids</taxon>
        <taxon>fabids</taxon>
        <taxon>Fabales</taxon>
        <taxon>Fabaceae</taxon>
        <taxon>Papilionoideae</taxon>
        <taxon>50 kb inversion clade</taxon>
        <taxon>NPAAA clade</taxon>
        <taxon>indigoferoid/millettioid clade</taxon>
        <taxon>Phaseoleae</taxon>
        <taxon>Vigna</taxon>
    </lineage>
</organism>
<dbReference type="GO" id="GO:0004252">
    <property type="term" value="F:serine-type endopeptidase activity"/>
    <property type="evidence" value="ECO:0007669"/>
    <property type="project" value="InterPro"/>
</dbReference>
<dbReference type="Gramene" id="KOM40382">
    <property type="protein sequence ID" value="KOM40382"/>
    <property type="gene ID" value="LR48_Vigan04g058000"/>
</dbReference>
<name>A0A0L9UCU6_PHAAN</name>
<dbReference type="InterPro" id="IPR000209">
    <property type="entry name" value="Peptidase_S8/S53_dom"/>
</dbReference>
<comment type="caution">
    <text evidence="4">Lacks conserved residue(s) required for the propagation of feature annotation.</text>
</comment>
<sequence length="268" mass="28600">MVDAPWWNRRKRNRDGVSGVGASPVIKGDWRQRRREFQVSSASLVKVITLILRRAGLLHETYFGSDLVIGVFDTGIWPERQSFSGRDLGPVPAKWKGECVAGKSFPATSCNRKIIGARYFSEGYEATNGNLNETVEFSSARDSNGHDTHTTSIAAGRYVSSASTLGYAKGFVAGMAPKALLVVYKVCWLGECYGSDILAAFDAAVDDDVDVVSLSVGGVVVSYHLNEIVIGAFGATSAGIFVSSSTSNGGHGGLTVTNVAPWVTTVDH</sequence>
<keyword evidence="3" id="KW-0732">Signal</keyword>
<feature type="domain" description="Peptidase S8/S53" evidence="5">
    <location>
        <begin position="64"/>
        <end position="256"/>
    </location>
</feature>
<dbReference type="GO" id="GO:0005576">
    <property type="term" value="C:extracellular region"/>
    <property type="evidence" value="ECO:0007669"/>
    <property type="project" value="UniProtKB-SubCell"/>
</dbReference>
<evidence type="ECO:0000256" key="4">
    <source>
        <dbReference type="PROSITE-ProRule" id="PRU01240"/>
    </source>
</evidence>
<dbReference type="InterPro" id="IPR045051">
    <property type="entry name" value="SBT"/>
</dbReference>
<proteinExistence type="inferred from homology"/>